<evidence type="ECO:0000256" key="1">
    <source>
        <dbReference type="SAM" id="SignalP"/>
    </source>
</evidence>
<gene>
    <name evidence="2" type="ORF">SFRICE_015612</name>
</gene>
<name>A0A2H1V7B4_SPOFR</name>
<organism evidence="2">
    <name type="scientific">Spodoptera frugiperda</name>
    <name type="common">Fall armyworm</name>
    <dbReference type="NCBI Taxonomy" id="7108"/>
    <lineage>
        <taxon>Eukaryota</taxon>
        <taxon>Metazoa</taxon>
        <taxon>Ecdysozoa</taxon>
        <taxon>Arthropoda</taxon>
        <taxon>Hexapoda</taxon>
        <taxon>Insecta</taxon>
        <taxon>Pterygota</taxon>
        <taxon>Neoptera</taxon>
        <taxon>Endopterygota</taxon>
        <taxon>Lepidoptera</taxon>
        <taxon>Glossata</taxon>
        <taxon>Ditrysia</taxon>
        <taxon>Noctuoidea</taxon>
        <taxon>Noctuidae</taxon>
        <taxon>Amphipyrinae</taxon>
        <taxon>Spodoptera</taxon>
    </lineage>
</organism>
<evidence type="ECO:0000313" key="2">
    <source>
        <dbReference type="EMBL" id="SOQ36711.1"/>
    </source>
</evidence>
<reference evidence="2" key="1">
    <citation type="submission" date="2016-07" db="EMBL/GenBank/DDBJ databases">
        <authorList>
            <person name="Bretaudeau A."/>
        </authorList>
    </citation>
    <scope>NUCLEOTIDE SEQUENCE</scope>
    <source>
        <strain evidence="2">Rice</strain>
        <tissue evidence="2">Whole body</tissue>
    </source>
</reference>
<feature type="chain" id="PRO_5013729247" evidence="1">
    <location>
        <begin position="23"/>
        <end position="88"/>
    </location>
</feature>
<keyword evidence="1" id="KW-0732">Signal</keyword>
<sequence>MKLFYFLCILYSFLIFFALTQAADRRRCLKAVAEDNRCNTTVQAYFFVNRRFRARCLQYTIPVCNTTIQYYQNYDQCLRECQSIRRNS</sequence>
<accession>A0A2H1V7B4</accession>
<proteinExistence type="predicted"/>
<dbReference type="EMBL" id="ODYU01001048">
    <property type="protein sequence ID" value="SOQ36711.1"/>
    <property type="molecule type" value="Genomic_DNA"/>
</dbReference>
<dbReference type="AlphaFoldDB" id="A0A2H1V7B4"/>
<feature type="signal peptide" evidence="1">
    <location>
        <begin position="1"/>
        <end position="22"/>
    </location>
</feature>
<protein>
    <submittedName>
        <fullName evidence="2">SFRICE_015612</fullName>
    </submittedName>
</protein>